<dbReference type="InterPro" id="IPR001457">
    <property type="entry name" value="NADH_UbQ/plastoQ_OxRdtase_su6"/>
</dbReference>
<evidence type="ECO:0000256" key="5">
    <source>
        <dbReference type="ARBA" id="ARBA00022692"/>
    </source>
</evidence>
<dbReference type="EMBL" id="CP007511">
    <property type="protein sequence ID" value="AJE15617.1"/>
    <property type="molecule type" value="Genomic_DNA"/>
</dbReference>
<comment type="similarity">
    <text evidence="2 13">Belongs to the complex I subunit 6 family.</text>
</comment>
<proteinExistence type="inferred from homology"/>
<dbReference type="KEGG" id="pbm:CL52_11440"/>
<evidence type="ECO:0000256" key="8">
    <source>
        <dbReference type="ARBA" id="ARBA00022989"/>
    </source>
</evidence>
<dbReference type="GO" id="GO:0005886">
    <property type="term" value="C:plasma membrane"/>
    <property type="evidence" value="ECO:0007669"/>
    <property type="project" value="UniProtKB-SubCell"/>
</dbReference>
<comment type="subcellular location">
    <subcellularLocation>
        <location evidence="1 13">Cell membrane</location>
        <topology evidence="1 13">Multi-pass membrane protein</topology>
    </subcellularLocation>
</comment>
<evidence type="ECO:0000256" key="7">
    <source>
        <dbReference type="ARBA" id="ARBA00022967"/>
    </source>
</evidence>
<feature type="transmembrane region" description="Helical" evidence="13">
    <location>
        <begin position="6"/>
        <end position="22"/>
    </location>
</feature>
<keyword evidence="7" id="KW-1278">Translocase</keyword>
<evidence type="ECO:0000256" key="3">
    <source>
        <dbReference type="ARBA" id="ARBA00019907"/>
    </source>
</evidence>
<accession>A0A8D4C772</accession>
<keyword evidence="10 13" id="KW-0472">Membrane</keyword>
<feature type="transmembrane region" description="Helical" evidence="13">
    <location>
        <begin position="132"/>
        <end position="157"/>
    </location>
</feature>
<dbReference type="Proteomes" id="UP000182276">
    <property type="component" value="Unassembled WGS sequence"/>
</dbReference>
<dbReference type="RefSeq" id="WP_043220653.1">
    <property type="nucleotide sequence ID" value="NZ_CP007511.1"/>
</dbReference>
<dbReference type="NCBIfam" id="NF005162">
    <property type="entry name" value="PRK06638.1-1"/>
    <property type="match status" value="1"/>
</dbReference>
<keyword evidence="17" id="KW-1185">Reference proteome</keyword>
<evidence type="ECO:0000256" key="6">
    <source>
        <dbReference type="ARBA" id="ARBA00022719"/>
    </source>
</evidence>
<comment type="function">
    <text evidence="13">NDH-1 shuttles electrons from NADH, via FMN and iron-sulfur (Fe-S) centers, to quinones in the respiratory chain. Couples the redox reaction to proton translocation (for every two electrons transferred, four hydrogen ions are translocated across the cytoplasmic membrane), and thus conserves the redox energy in a proton gradient.</text>
</comment>
<evidence type="ECO:0000313" key="17">
    <source>
        <dbReference type="Proteomes" id="UP000182276"/>
    </source>
</evidence>
<sequence>MEFAFYFASGAAVVATLRVISASNPVHALLYLVISLLAVAMCFFSLGAPFAGALEIIVYAGAIMVLFVFVVMMLNLGPAVAQQERAWLTPKVWLGPSLLSAVLLAQLLYVLFSEPSNATLAATSIEPKQVGVALFGPYLLAVELASLLLLGALVAAYHLGRHEAKE</sequence>
<evidence type="ECO:0000313" key="14">
    <source>
        <dbReference type="EMBL" id="AJE15617.1"/>
    </source>
</evidence>
<dbReference type="EC" id="7.1.1.-" evidence="13"/>
<dbReference type="AlphaFoldDB" id="A0A8D4C772"/>
<keyword evidence="6 13" id="KW-0874">Quinone</keyword>
<organism evidence="14 16">
    <name type="scientific">Stutzerimonas balearica DSM 6083</name>
    <dbReference type="NCBI Taxonomy" id="1123016"/>
    <lineage>
        <taxon>Bacteria</taxon>
        <taxon>Pseudomonadati</taxon>
        <taxon>Pseudomonadota</taxon>
        <taxon>Gammaproteobacteria</taxon>
        <taxon>Pseudomonadales</taxon>
        <taxon>Pseudomonadaceae</taxon>
        <taxon>Stutzerimonas</taxon>
    </lineage>
</organism>
<keyword evidence="4 13" id="KW-1003">Cell membrane</keyword>
<dbReference type="GO" id="GO:0008137">
    <property type="term" value="F:NADH dehydrogenase (ubiquinone) activity"/>
    <property type="evidence" value="ECO:0007669"/>
    <property type="project" value="UniProtKB-UniRule"/>
</dbReference>
<dbReference type="Pfam" id="PF00499">
    <property type="entry name" value="Oxidored_q3"/>
    <property type="match status" value="1"/>
</dbReference>
<evidence type="ECO:0000313" key="15">
    <source>
        <dbReference type="EMBL" id="SDM49204.1"/>
    </source>
</evidence>
<keyword evidence="8 13" id="KW-1133">Transmembrane helix</keyword>
<dbReference type="Gene3D" id="1.20.120.1200">
    <property type="entry name" value="NADH-ubiquinone/plastoquinone oxidoreductase chain 6, subunit NuoJ"/>
    <property type="match status" value="1"/>
</dbReference>
<reference evidence="15 17" key="2">
    <citation type="submission" date="2016-10" db="EMBL/GenBank/DDBJ databases">
        <authorList>
            <person name="Varghese N."/>
            <person name="Submissions S."/>
        </authorList>
    </citation>
    <scope>NUCLEOTIDE SEQUENCE [LARGE SCALE GENOMIC DNA]</scope>
    <source>
        <strain evidence="15 17">DSM 6083</strain>
    </source>
</reference>
<feature type="transmembrane region" description="Helical" evidence="13">
    <location>
        <begin position="29"/>
        <end position="50"/>
    </location>
</feature>
<protein>
    <recommendedName>
        <fullName evidence="3 13">NADH-quinone oxidoreductase subunit J</fullName>
        <ecNumber evidence="13">7.1.1.-</ecNumber>
    </recommendedName>
</protein>
<reference evidence="16" key="1">
    <citation type="submission" date="2014-03" db="EMBL/GenBank/DDBJ databases">
        <title>Complete genome of Pseudomonas balearica DSM 6083T, a sewage water isolate from an enrichment with 2-methylnaphthalene.</title>
        <authorList>
            <person name="Salva-Serra F."/>
            <person name="Jaen-Luchoro D."/>
            <person name="Busquets A."/>
            <person name="Pena A."/>
            <person name="Gomila M."/>
            <person name="Bosch R."/>
            <person name="Nogales B."/>
            <person name="Garcia-Valdes E."/>
            <person name="Lalucat J."/>
            <person name="Bennasar A."/>
        </authorList>
    </citation>
    <scope>NUCLEOTIDE SEQUENCE [LARGE SCALE GENOMIC DNA]</scope>
    <source>
        <strain evidence="16">DSM 6083</strain>
    </source>
</reference>
<feature type="transmembrane region" description="Helical" evidence="13">
    <location>
        <begin position="92"/>
        <end position="112"/>
    </location>
</feature>
<evidence type="ECO:0000256" key="13">
    <source>
        <dbReference type="RuleBase" id="RU004429"/>
    </source>
</evidence>
<dbReference type="PANTHER" id="PTHR33269">
    <property type="entry name" value="NADH-UBIQUINONE OXIDOREDUCTASE CHAIN 6"/>
    <property type="match status" value="1"/>
</dbReference>
<feature type="transmembrane region" description="Helical" evidence="13">
    <location>
        <begin position="56"/>
        <end position="80"/>
    </location>
</feature>
<evidence type="ECO:0000313" key="16">
    <source>
        <dbReference type="Proteomes" id="UP000031271"/>
    </source>
</evidence>
<comment type="subunit">
    <text evidence="11">Composed of 13 different subunits. Subunits NuoA, H, J, K, L, M, N constitute the membrane sector of the complex.</text>
</comment>
<dbReference type="PANTHER" id="PTHR33269:SF17">
    <property type="entry name" value="NADH-UBIQUINONE OXIDOREDUCTASE CHAIN 6"/>
    <property type="match status" value="1"/>
</dbReference>
<dbReference type="InterPro" id="IPR042106">
    <property type="entry name" value="Nuo/plastoQ_OxRdtase_6_NuoJ"/>
</dbReference>
<evidence type="ECO:0000256" key="10">
    <source>
        <dbReference type="ARBA" id="ARBA00023136"/>
    </source>
</evidence>
<gene>
    <name evidence="14" type="ORF">CL52_11440</name>
    <name evidence="15" type="ORF">SAMN05660875_105201</name>
</gene>
<evidence type="ECO:0000256" key="9">
    <source>
        <dbReference type="ARBA" id="ARBA00023027"/>
    </source>
</evidence>
<evidence type="ECO:0000256" key="12">
    <source>
        <dbReference type="ARBA" id="ARBA00047712"/>
    </source>
</evidence>
<keyword evidence="5 13" id="KW-0812">Transmembrane</keyword>
<name>A0A8D4C772_9GAMM</name>
<dbReference type="Proteomes" id="UP000031271">
    <property type="component" value="Chromosome"/>
</dbReference>
<keyword evidence="9 13" id="KW-0520">NAD</keyword>
<dbReference type="FunFam" id="1.20.120.1200:FF:000001">
    <property type="entry name" value="NADH-quinone oxidoreductase subunit J"/>
    <property type="match status" value="1"/>
</dbReference>
<evidence type="ECO:0000256" key="1">
    <source>
        <dbReference type="ARBA" id="ARBA00004651"/>
    </source>
</evidence>
<evidence type="ECO:0000256" key="2">
    <source>
        <dbReference type="ARBA" id="ARBA00005698"/>
    </source>
</evidence>
<comment type="catalytic activity">
    <reaction evidence="12 13">
        <text>a quinone + NADH + 5 H(+)(in) = a quinol + NAD(+) + 4 H(+)(out)</text>
        <dbReference type="Rhea" id="RHEA:57888"/>
        <dbReference type="ChEBI" id="CHEBI:15378"/>
        <dbReference type="ChEBI" id="CHEBI:24646"/>
        <dbReference type="ChEBI" id="CHEBI:57540"/>
        <dbReference type="ChEBI" id="CHEBI:57945"/>
        <dbReference type="ChEBI" id="CHEBI:132124"/>
    </reaction>
</comment>
<evidence type="ECO:0000256" key="4">
    <source>
        <dbReference type="ARBA" id="ARBA00022475"/>
    </source>
</evidence>
<evidence type="ECO:0000256" key="11">
    <source>
        <dbReference type="ARBA" id="ARBA00025811"/>
    </source>
</evidence>
<dbReference type="GO" id="GO:0048038">
    <property type="term" value="F:quinone binding"/>
    <property type="evidence" value="ECO:0007669"/>
    <property type="project" value="UniProtKB-UniRule"/>
</dbReference>
<reference evidence="14 16" key="3">
    <citation type="journal article" name="Genome Announc.">
        <title>Complete Genome Sequence of Pseudomonas balearica DSM 6083T.</title>
        <authorList>
            <person name="Bennasar-Figueras A."/>
            <person name="Salva-Serra F."/>
            <person name="Jaen-Luchoro D."/>
            <person name="Segui C."/>
            <person name="Aliaga F."/>
            <person name="Busquets A."/>
            <person name="Gomila M."/>
            <person name="Moore E.R."/>
            <person name="Lalucat J."/>
        </authorList>
    </citation>
    <scope>NUCLEOTIDE SEQUENCE [LARGE SCALE GENOMIC DNA]</scope>
    <source>
        <strain evidence="16">DSM 6083</strain>
        <strain evidence="14">DSM6083</strain>
    </source>
</reference>
<dbReference type="EMBL" id="FNHO01000005">
    <property type="protein sequence ID" value="SDM49204.1"/>
    <property type="molecule type" value="Genomic_DNA"/>
</dbReference>
<dbReference type="GeneID" id="77260517"/>